<dbReference type="PANTHER" id="PTHR20858:SF17">
    <property type="entry name" value="HYDROXYMETHYLPYRIMIDINE_PHOSPHOMETHYLPYRIMIDINE KINASE THI20-RELATED"/>
    <property type="match status" value="1"/>
</dbReference>
<dbReference type="InterPro" id="IPR004399">
    <property type="entry name" value="HMP/HMP-P_kinase_dom"/>
</dbReference>
<keyword evidence="3 8" id="KW-0808">Transferase</keyword>
<dbReference type="GO" id="GO:0009228">
    <property type="term" value="P:thiamine biosynthetic process"/>
    <property type="evidence" value="ECO:0007669"/>
    <property type="project" value="InterPro"/>
</dbReference>
<comment type="caution">
    <text evidence="8">The sequence shown here is derived from an EMBL/GenBank/DDBJ whole genome shotgun (WGS) entry which is preliminary data.</text>
</comment>
<keyword evidence="5 8" id="KW-0418">Kinase</keyword>
<proteinExistence type="predicted"/>
<evidence type="ECO:0000259" key="7">
    <source>
        <dbReference type="Pfam" id="PF08543"/>
    </source>
</evidence>
<evidence type="ECO:0000256" key="5">
    <source>
        <dbReference type="ARBA" id="ARBA00022777"/>
    </source>
</evidence>
<evidence type="ECO:0000256" key="2">
    <source>
        <dbReference type="ARBA" id="ARBA00012135"/>
    </source>
</evidence>
<evidence type="ECO:0000256" key="3">
    <source>
        <dbReference type="ARBA" id="ARBA00022679"/>
    </source>
</evidence>
<sequence>MINDSSSRAPRAIPNVLTIAGVDPSGGAGVLADIKAMSALGAYGCGVVAALTAQNTQGVTGVMPVPPAFVRQQIETLFADVRIDAVKLGMLGQAPVIETVADSLVRHIPPHLVLDPVMIAKSGDALLEDDAVGTLREAILPIATVITPNLPEAGVLLGGRQVETLPEMRRVAERLREAMGTHGHRWVLLKGGHLPGDAAIDLLHDGDRMIEMAAPRVDTKNTHGTGCSLASALAALLPQAPDVPAAARAAKDYLTQALKHADRLQVGSGHGPLQHFWRWW</sequence>
<name>A0A556A7W3_9BURK</name>
<dbReference type="GO" id="GO:0009229">
    <property type="term" value="P:thiamine diphosphate biosynthetic process"/>
    <property type="evidence" value="ECO:0007669"/>
    <property type="project" value="UniProtKB-UniPathway"/>
</dbReference>
<dbReference type="SUPFAM" id="SSF53613">
    <property type="entry name" value="Ribokinase-like"/>
    <property type="match status" value="1"/>
</dbReference>
<dbReference type="GO" id="GO:0008902">
    <property type="term" value="F:hydroxymethylpyrimidine kinase activity"/>
    <property type="evidence" value="ECO:0007669"/>
    <property type="project" value="UniProtKB-EC"/>
</dbReference>
<evidence type="ECO:0000313" key="9">
    <source>
        <dbReference type="Proteomes" id="UP000318405"/>
    </source>
</evidence>
<evidence type="ECO:0000256" key="1">
    <source>
        <dbReference type="ARBA" id="ARBA00004948"/>
    </source>
</evidence>
<dbReference type="EMBL" id="VLTJ01000042">
    <property type="protein sequence ID" value="TSH88965.1"/>
    <property type="molecule type" value="Genomic_DNA"/>
</dbReference>
<dbReference type="CDD" id="cd01169">
    <property type="entry name" value="HMPP_kinase"/>
    <property type="match status" value="1"/>
</dbReference>
<comment type="pathway">
    <text evidence="1">Cofactor biosynthesis; thiamine diphosphate biosynthesis.</text>
</comment>
<dbReference type="UniPathway" id="UPA00060">
    <property type="reaction ID" value="UER00138"/>
</dbReference>
<dbReference type="NCBIfam" id="TIGR00097">
    <property type="entry name" value="HMP-P_kinase"/>
    <property type="match status" value="1"/>
</dbReference>
<dbReference type="RefSeq" id="WP_143951081.1">
    <property type="nucleotide sequence ID" value="NZ_BAABMB010000005.1"/>
</dbReference>
<dbReference type="GO" id="GO:0005829">
    <property type="term" value="C:cytosol"/>
    <property type="evidence" value="ECO:0007669"/>
    <property type="project" value="TreeGrafter"/>
</dbReference>
<dbReference type="PANTHER" id="PTHR20858">
    <property type="entry name" value="PHOSPHOMETHYLPYRIMIDINE KINASE"/>
    <property type="match status" value="1"/>
</dbReference>
<reference evidence="8 9" key="1">
    <citation type="submission" date="2019-07" db="EMBL/GenBank/DDBJ databases">
        <title>Qingshengfaniella alkalisoli gen. nov., sp. nov., isolated from saline soil.</title>
        <authorList>
            <person name="Xu L."/>
            <person name="Huang X.-X."/>
            <person name="Sun J.-Q."/>
        </authorList>
    </citation>
    <scope>NUCLEOTIDE SEQUENCE [LARGE SCALE GENOMIC DNA]</scope>
    <source>
        <strain evidence="8 9">DSM 27279</strain>
    </source>
</reference>
<evidence type="ECO:0000256" key="4">
    <source>
        <dbReference type="ARBA" id="ARBA00022741"/>
    </source>
</evidence>
<keyword evidence="4" id="KW-0547">Nucleotide-binding</keyword>
<dbReference type="InterPro" id="IPR013749">
    <property type="entry name" value="PM/HMP-P_kinase-1"/>
</dbReference>
<keyword evidence="9" id="KW-1185">Reference proteome</keyword>
<dbReference type="GO" id="GO:0005524">
    <property type="term" value="F:ATP binding"/>
    <property type="evidence" value="ECO:0007669"/>
    <property type="project" value="UniProtKB-KW"/>
</dbReference>
<evidence type="ECO:0000313" key="8">
    <source>
        <dbReference type="EMBL" id="TSH88965.1"/>
    </source>
</evidence>
<feature type="domain" description="Pyridoxamine kinase/Phosphomethylpyrimidine kinase" evidence="7">
    <location>
        <begin position="23"/>
        <end position="273"/>
    </location>
</feature>
<dbReference type="GO" id="GO:0008972">
    <property type="term" value="F:phosphomethylpyrimidine kinase activity"/>
    <property type="evidence" value="ECO:0007669"/>
    <property type="project" value="InterPro"/>
</dbReference>
<dbReference type="OrthoDB" id="9810880at2"/>
<keyword evidence="6" id="KW-0067">ATP-binding</keyword>
<dbReference type="Gene3D" id="3.40.1190.20">
    <property type="match status" value="1"/>
</dbReference>
<accession>A0A556A7W3</accession>
<dbReference type="FunFam" id="3.40.1190.20:FF:000003">
    <property type="entry name" value="Phosphomethylpyrimidine kinase ThiD"/>
    <property type="match status" value="1"/>
</dbReference>
<dbReference type="InterPro" id="IPR029056">
    <property type="entry name" value="Ribokinase-like"/>
</dbReference>
<gene>
    <name evidence="8" type="primary">thiD</name>
    <name evidence="8" type="ORF">FOZ76_25390</name>
</gene>
<dbReference type="AlphaFoldDB" id="A0A556A7W3"/>
<evidence type="ECO:0000256" key="6">
    <source>
        <dbReference type="ARBA" id="ARBA00022840"/>
    </source>
</evidence>
<organism evidence="8 9">
    <name type="scientific">Verticiella sediminum</name>
    <dbReference type="NCBI Taxonomy" id="1247510"/>
    <lineage>
        <taxon>Bacteria</taxon>
        <taxon>Pseudomonadati</taxon>
        <taxon>Pseudomonadota</taxon>
        <taxon>Betaproteobacteria</taxon>
        <taxon>Burkholderiales</taxon>
        <taxon>Alcaligenaceae</taxon>
        <taxon>Verticiella</taxon>
    </lineage>
</organism>
<dbReference type="Proteomes" id="UP000318405">
    <property type="component" value="Unassembled WGS sequence"/>
</dbReference>
<protein>
    <recommendedName>
        <fullName evidence="2">hydroxymethylpyrimidine kinase</fullName>
        <ecNumber evidence="2">2.7.1.49</ecNumber>
    </recommendedName>
</protein>
<dbReference type="EC" id="2.7.1.49" evidence="2"/>
<dbReference type="Pfam" id="PF08543">
    <property type="entry name" value="Phos_pyr_kin"/>
    <property type="match status" value="1"/>
</dbReference>